<evidence type="ECO:0000256" key="1">
    <source>
        <dbReference type="ARBA" id="ARBA00004123"/>
    </source>
</evidence>
<comment type="caution">
    <text evidence="10">The sequence shown here is derived from an EMBL/GenBank/DDBJ whole genome shotgun (WGS) entry which is preliminary data.</text>
</comment>
<evidence type="ECO:0000256" key="2">
    <source>
        <dbReference type="ARBA" id="ARBA00022723"/>
    </source>
</evidence>
<dbReference type="PANTHER" id="PTHR24381">
    <property type="entry name" value="ZINC FINGER PROTEIN"/>
    <property type="match status" value="1"/>
</dbReference>
<dbReference type="GO" id="GO:0000977">
    <property type="term" value="F:RNA polymerase II transcription regulatory region sequence-specific DNA binding"/>
    <property type="evidence" value="ECO:0007669"/>
    <property type="project" value="TreeGrafter"/>
</dbReference>
<comment type="subcellular location">
    <subcellularLocation>
        <location evidence="1">Nucleus</location>
    </subcellularLocation>
</comment>
<organism evidence="10 11">
    <name type="scientific">Lichtheimia ornata</name>
    <dbReference type="NCBI Taxonomy" id="688661"/>
    <lineage>
        <taxon>Eukaryota</taxon>
        <taxon>Fungi</taxon>
        <taxon>Fungi incertae sedis</taxon>
        <taxon>Mucoromycota</taxon>
        <taxon>Mucoromycotina</taxon>
        <taxon>Mucoromycetes</taxon>
        <taxon>Mucorales</taxon>
        <taxon>Lichtheimiaceae</taxon>
        <taxon>Lichtheimia</taxon>
    </lineage>
</organism>
<accession>A0AAD7V2I9</accession>
<dbReference type="GO" id="GO:0008270">
    <property type="term" value="F:zinc ion binding"/>
    <property type="evidence" value="ECO:0007669"/>
    <property type="project" value="UniProtKB-KW"/>
</dbReference>
<evidence type="ECO:0000256" key="8">
    <source>
        <dbReference type="SAM" id="MobiDB-lite"/>
    </source>
</evidence>
<sequence>MFNPQPIDPHIRDELDVMLPEAMDEDEDMNDVGESEGSYHEDHHTSPPPHETSYPTISNTQPMQSNNGDDVQPTLSHPTHEEQHNYNIHESAEGQFGDDLYLPPLPRTEYTSRYQTWFHILNDPSNMLRHAFLGYFSGDGCHHTDGVASISLRSTDFVWLYRFTRTYGIDQPITFRPSDYISMKTTAVYFGQLQVTMHWFVGAASVYFGMPSSNTHNTNKYKMERYFNMPEPTRRMAFAIYLLTFLDADGSITRFETYSTYTPGYTMTGFVVSQRDRRMLEFIMEMLQQYGYKSFFSPNVDANSSTLHINFANNNDIATQFFRPAMRELILNGYPLSGKLSMVDYCLENDLFANIRMWAPYSLSFTEYCKDLDDDILVVLAEDFRAMNVFDVNMVLEALGLHKLSSTYDIDLTMLKDTLQHIDPSSCTEEQGIAMKYFDTVKQRRTEYTVQEHEYKKTFYYCDHCFYVTDNERSLQIHQQVHDKAKLYVCATCNRHYDDGDHLTQHQKQCHPFEPKPCPFKNCVFTYSTPIQLTKHMEIHRTEGRPFVCSVCHRTYKRNSELKVHKRTHKQERPYKCLHCVKSFTTSSDLSKHYKTSKDHPELNCTVEGCPFTYKCQLHLDEHNERHQEGQPYVCVVCTYGYKKRESFLGHIKGHPDHFQLCAYGCGERFFNAVELESHERDHEQEASSETASTFNNEAN</sequence>
<evidence type="ECO:0000313" key="11">
    <source>
        <dbReference type="Proteomes" id="UP001234581"/>
    </source>
</evidence>
<keyword evidence="2" id="KW-0479">Metal-binding</keyword>
<feature type="domain" description="C2H2-type" evidence="9">
    <location>
        <begin position="547"/>
        <end position="574"/>
    </location>
</feature>
<dbReference type="Proteomes" id="UP001234581">
    <property type="component" value="Unassembled WGS sequence"/>
</dbReference>
<feature type="domain" description="C2H2-type" evidence="9">
    <location>
        <begin position="660"/>
        <end position="688"/>
    </location>
</feature>
<dbReference type="Pfam" id="PF00096">
    <property type="entry name" value="zf-C2H2"/>
    <property type="match status" value="2"/>
</dbReference>
<gene>
    <name evidence="10" type="ORF">O0I10_006869</name>
</gene>
<keyword evidence="11" id="KW-1185">Reference proteome</keyword>
<feature type="domain" description="C2H2-type" evidence="9">
    <location>
        <begin position="575"/>
        <end position="600"/>
    </location>
</feature>
<reference evidence="10 11" key="1">
    <citation type="submission" date="2023-03" db="EMBL/GenBank/DDBJ databases">
        <title>Genome sequence of Lichtheimia ornata CBS 291.66.</title>
        <authorList>
            <person name="Mohabir J.T."/>
            <person name="Shea T.P."/>
            <person name="Kurbessoian T."/>
            <person name="Berby B."/>
            <person name="Fontaine J."/>
            <person name="Livny J."/>
            <person name="Gnirke A."/>
            <person name="Stajich J.E."/>
            <person name="Cuomo C.A."/>
        </authorList>
    </citation>
    <scope>NUCLEOTIDE SEQUENCE [LARGE SCALE GENOMIC DNA]</scope>
    <source>
        <strain evidence="10">CBS 291.66</strain>
    </source>
</reference>
<dbReference type="FunFam" id="3.30.160.60:FF:000446">
    <property type="entry name" value="Zinc finger protein"/>
    <property type="match status" value="2"/>
</dbReference>
<feature type="compositionally biased region" description="Polar residues" evidence="8">
    <location>
        <begin position="53"/>
        <end position="77"/>
    </location>
</feature>
<keyword evidence="4 7" id="KW-0863">Zinc-finger</keyword>
<proteinExistence type="predicted"/>
<feature type="compositionally biased region" description="Acidic residues" evidence="8">
    <location>
        <begin position="22"/>
        <end position="34"/>
    </location>
</feature>
<evidence type="ECO:0000256" key="6">
    <source>
        <dbReference type="ARBA" id="ARBA00023242"/>
    </source>
</evidence>
<feature type="region of interest" description="Disordered" evidence="8">
    <location>
        <begin position="680"/>
        <end position="700"/>
    </location>
</feature>
<dbReference type="EMBL" id="JARTCD010000032">
    <property type="protein sequence ID" value="KAJ8657316.1"/>
    <property type="molecule type" value="Genomic_DNA"/>
</dbReference>
<evidence type="ECO:0000259" key="9">
    <source>
        <dbReference type="PROSITE" id="PS50157"/>
    </source>
</evidence>
<dbReference type="InterPro" id="IPR036236">
    <property type="entry name" value="Znf_C2H2_sf"/>
</dbReference>
<name>A0AAD7V2I9_9FUNG</name>
<dbReference type="RefSeq" id="XP_058342229.1">
    <property type="nucleotide sequence ID" value="XM_058486894.1"/>
</dbReference>
<feature type="region of interest" description="Disordered" evidence="8">
    <location>
        <begin position="21"/>
        <end position="81"/>
    </location>
</feature>
<dbReference type="PROSITE" id="PS50157">
    <property type="entry name" value="ZINC_FINGER_C2H2_2"/>
    <property type="match status" value="5"/>
</dbReference>
<feature type="compositionally biased region" description="Polar residues" evidence="8">
    <location>
        <begin position="688"/>
        <end position="700"/>
    </location>
</feature>
<evidence type="ECO:0000256" key="5">
    <source>
        <dbReference type="ARBA" id="ARBA00022833"/>
    </source>
</evidence>
<evidence type="ECO:0000256" key="3">
    <source>
        <dbReference type="ARBA" id="ARBA00022737"/>
    </source>
</evidence>
<dbReference type="SUPFAM" id="SSF57667">
    <property type="entry name" value="beta-beta-alpha zinc fingers"/>
    <property type="match status" value="3"/>
</dbReference>
<feature type="domain" description="C2H2-type" evidence="9">
    <location>
        <begin position="460"/>
        <end position="487"/>
    </location>
</feature>
<dbReference type="PROSITE" id="PS00028">
    <property type="entry name" value="ZINC_FINGER_C2H2_1"/>
    <property type="match status" value="5"/>
</dbReference>
<dbReference type="AlphaFoldDB" id="A0AAD7V2I9"/>
<dbReference type="InterPro" id="IPR013087">
    <property type="entry name" value="Znf_C2H2_type"/>
</dbReference>
<dbReference type="GeneID" id="83214279"/>
<evidence type="ECO:0000256" key="7">
    <source>
        <dbReference type="PROSITE-ProRule" id="PRU00042"/>
    </source>
</evidence>
<keyword evidence="5" id="KW-0862">Zinc</keyword>
<evidence type="ECO:0000256" key="4">
    <source>
        <dbReference type="ARBA" id="ARBA00022771"/>
    </source>
</evidence>
<keyword evidence="6" id="KW-0539">Nucleus</keyword>
<protein>
    <recommendedName>
        <fullName evidence="9">C2H2-type domain-containing protein</fullName>
    </recommendedName>
</protein>
<dbReference type="PANTHER" id="PTHR24381:SF393">
    <property type="entry name" value="CHROMATIN-LINKED ADAPTOR FOR MSL PROTEINS, ISOFORM B"/>
    <property type="match status" value="1"/>
</dbReference>
<dbReference type="Gene3D" id="3.30.160.60">
    <property type="entry name" value="Classic Zinc Finger"/>
    <property type="match status" value="4"/>
</dbReference>
<keyword evidence="3" id="KW-0677">Repeat</keyword>
<dbReference type="SMART" id="SM00355">
    <property type="entry name" value="ZnF_C2H2"/>
    <property type="match status" value="8"/>
</dbReference>
<feature type="domain" description="C2H2-type" evidence="9">
    <location>
        <begin position="488"/>
        <end position="516"/>
    </location>
</feature>
<dbReference type="GO" id="GO:0000981">
    <property type="term" value="F:DNA-binding transcription factor activity, RNA polymerase II-specific"/>
    <property type="evidence" value="ECO:0007669"/>
    <property type="project" value="TreeGrafter"/>
</dbReference>
<dbReference type="GO" id="GO:0005634">
    <property type="term" value="C:nucleus"/>
    <property type="evidence" value="ECO:0007669"/>
    <property type="project" value="UniProtKB-SubCell"/>
</dbReference>
<evidence type="ECO:0000313" key="10">
    <source>
        <dbReference type="EMBL" id="KAJ8657316.1"/>
    </source>
</evidence>